<dbReference type="EMBL" id="JAGPXC010000011">
    <property type="protein sequence ID" value="KAH6645613.1"/>
    <property type="molecule type" value="Genomic_DNA"/>
</dbReference>
<organism evidence="2 3">
    <name type="scientific">Truncatella angustata</name>
    <dbReference type="NCBI Taxonomy" id="152316"/>
    <lineage>
        <taxon>Eukaryota</taxon>
        <taxon>Fungi</taxon>
        <taxon>Dikarya</taxon>
        <taxon>Ascomycota</taxon>
        <taxon>Pezizomycotina</taxon>
        <taxon>Sordariomycetes</taxon>
        <taxon>Xylariomycetidae</taxon>
        <taxon>Amphisphaeriales</taxon>
        <taxon>Sporocadaceae</taxon>
        <taxon>Truncatella</taxon>
    </lineage>
</organism>
<dbReference type="InterPro" id="IPR029044">
    <property type="entry name" value="Nucleotide-diphossugar_trans"/>
</dbReference>
<gene>
    <name evidence="2" type="ORF">BKA67DRAFT_595865</name>
</gene>
<dbReference type="PANTHER" id="PTHR31834:SF1">
    <property type="entry name" value="INITIATION-SPECIFIC ALPHA-1,6-MANNOSYLTRANSFERASE"/>
    <property type="match status" value="1"/>
</dbReference>
<keyword evidence="3" id="KW-1185">Reference proteome</keyword>
<dbReference type="OrthoDB" id="409543at2759"/>
<accession>A0A9P8RJU8</accession>
<reference evidence="2" key="1">
    <citation type="journal article" date="2021" name="Nat. Commun.">
        <title>Genetic determinants of endophytism in the Arabidopsis root mycobiome.</title>
        <authorList>
            <person name="Mesny F."/>
            <person name="Miyauchi S."/>
            <person name="Thiergart T."/>
            <person name="Pickel B."/>
            <person name="Atanasova L."/>
            <person name="Karlsson M."/>
            <person name="Huettel B."/>
            <person name="Barry K.W."/>
            <person name="Haridas S."/>
            <person name="Chen C."/>
            <person name="Bauer D."/>
            <person name="Andreopoulos W."/>
            <person name="Pangilinan J."/>
            <person name="LaButti K."/>
            <person name="Riley R."/>
            <person name="Lipzen A."/>
            <person name="Clum A."/>
            <person name="Drula E."/>
            <person name="Henrissat B."/>
            <person name="Kohler A."/>
            <person name="Grigoriev I.V."/>
            <person name="Martin F.M."/>
            <person name="Hacquard S."/>
        </authorList>
    </citation>
    <scope>NUCLEOTIDE SEQUENCE</scope>
    <source>
        <strain evidence="2">MPI-SDFR-AT-0073</strain>
    </source>
</reference>
<comment type="similarity">
    <text evidence="1">Belongs to the glycosyltransferase 32 family.</text>
</comment>
<evidence type="ECO:0000313" key="3">
    <source>
        <dbReference type="Proteomes" id="UP000758603"/>
    </source>
</evidence>
<dbReference type="AlphaFoldDB" id="A0A9P8RJU8"/>
<dbReference type="GO" id="GO:0000136">
    <property type="term" value="C:mannan polymerase complex"/>
    <property type="evidence" value="ECO:0007669"/>
    <property type="project" value="TreeGrafter"/>
</dbReference>
<sequence>MLPCTWPKRHLIPPKIWQILLPHPDNPATSPLDAKNLVDTPSWLEADDFVNAHFSGDAKVLEAWRALKDPAVKSDLLRYLMLFIEGGISTDVNTEALKPIDVWVPETYRDRARVVIGIEWDQLDGGTLAAKRMTTLNSLDLSSVEVMMSSGPASWTDVVLEQLKEMDLNVTGVADFSGMKPTGPRLYGDILILTIDGFGMWQLHSNSTHDGTIPEAALLKHKFRGSWRSSV</sequence>
<evidence type="ECO:0000313" key="2">
    <source>
        <dbReference type="EMBL" id="KAH6645613.1"/>
    </source>
</evidence>
<comment type="caution">
    <text evidence="2">The sequence shown here is derived from an EMBL/GenBank/DDBJ whole genome shotgun (WGS) entry which is preliminary data.</text>
</comment>
<name>A0A9P8RJU8_9PEZI</name>
<dbReference type="InterPro" id="IPR007577">
    <property type="entry name" value="GlycoTrfase_DXD_sugar-bd_CS"/>
</dbReference>
<proteinExistence type="inferred from homology"/>
<dbReference type="GO" id="GO:0006487">
    <property type="term" value="P:protein N-linked glycosylation"/>
    <property type="evidence" value="ECO:0007669"/>
    <property type="project" value="TreeGrafter"/>
</dbReference>
<dbReference type="Gene3D" id="3.90.550.20">
    <property type="match status" value="1"/>
</dbReference>
<dbReference type="PANTHER" id="PTHR31834">
    <property type="entry name" value="INITIATION-SPECIFIC ALPHA-1,6-MANNOSYLTRANSFERASE"/>
    <property type="match status" value="1"/>
</dbReference>
<dbReference type="GeneID" id="70134110"/>
<dbReference type="SUPFAM" id="SSF53448">
    <property type="entry name" value="Nucleotide-diphospho-sugar transferases"/>
    <property type="match status" value="1"/>
</dbReference>
<dbReference type="GO" id="GO:0000009">
    <property type="term" value="F:alpha-1,6-mannosyltransferase activity"/>
    <property type="evidence" value="ECO:0007669"/>
    <property type="project" value="InterPro"/>
</dbReference>
<dbReference type="InterPro" id="IPR039367">
    <property type="entry name" value="Och1-like"/>
</dbReference>
<dbReference type="RefSeq" id="XP_045952127.1">
    <property type="nucleotide sequence ID" value="XM_046105219.1"/>
</dbReference>
<evidence type="ECO:0000256" key="1">
    <source>
        <dbReference type="ARBA" id="ARBA00009003"/>
    </source>
</evidence>
<dbReference type="Pfam" id="PF04488">
    <property type="entry name" value="Gly_transf_sug"/>
    <property type="match status" value="1"/>
</dbReference>
<protein>
    <submittedName>
        <fullName evidence="2">Uncharacterized protein</fullName>
    </submittedName>
</protein>
<dbReference type="Proteomes" id="UP000758603">
    <property type="component" value="Unassembled WGS sequence"/>
</dbReference>